<feature type="transmembrane region" description="Helical" evidence="1">
    <location>
        <begin position="38"/>
        <end position="54"/>
    </location>
</feature>
<dbReference type="InterPro" id="IPR047784">
    <property type="entry name" value="TrgA"/>
</dbReference>
<dbReference type="OrthoDB" id="7870702at2"/>
<keyword evidence="1" id="KW-1133">Transmembrane helix</keyword>
<protein>
    <submittedName>
        <fullName evidence="2">Uncharacterized protein</fullName>
    </submittedName>
</protein>
<organism evidence="2 3">
    <name type="scientific">Roseinatronobacter monicus</name>
    <dbReference type="NCBI Taxonomy" id="393481"/>
    <lineage>
        <taxon>Bacteria</taxon>
        <taxon>Pseudomonadati</taxon>
        <taxon>Pseudomonadota</taxon>
        <taxon>Alphaproteobacteria</taxon>
        <taxon>Rhodobacterales</taxon>
        <taxon>Paracoccaceae</taxon>
        <taxon>Roseinatronobacter</taxon>
    </lineage>
</organism>
<gene>
    <name evidence="2" type="ORF">BD293_1530</name>
</gene>
<reference evidence="2 3" key="1">
    <citation type="submission" date="2019-06" db="EMBL/GenBank/DDBJ databases">
        <title>Genomic Encyclopedia of Archaeal and Bacterial Type Strains, Phase II (KMG-II): from individual species to whole genera.</title>
        <authorList>
            <person name="Goeker M."/>
        </authorList>
    </citation>
    <scope>NUCLEOTIDE SEQUENCE [LARGE SCALE GENOMIC DNA]</scope>
    <source>
        <strain evidence="2 3">DSM 18423</strain>
    </source>
</reference>
<feature type="transmembrane region" description="Helical" evidence="1">
    <location>
        <begin position="7"/>
        <end position="26"/>
    </location>
</feature>
<dbReference type="Proteomes" id="UP000320582">
    <property type="component" value="Unassembled WGS sequence"/>
</dbReference>
<dbReference type="NCBIfam" id="NF033773">
    <property type="entry name" value="tellur_TrgA"/>
    <property type="match status" value="1"/>
</dbReference>
<sequence>MPTITRLVAMVLFGIVAFSLVTQFHLLDEDPPRSQASNFLFAVVAGLVGWRFVGLRITRDFAAGFTIVVQGYVATLLISLTVAGMYDIFANGYRLRYRSFAEAFTGSMSNAYEVLLQMKDVPFLSWVLGSALLCSFLLVLIYRTAETRRISG</sequence>
<dbReference type="AlphaFoldDB" id="A0A543KCU2"/>
<comment type="caution">
    <text evidence="2">The sequence shown here is derived from an EMBL/GenBank/DDBJ whole genome shotgun (WGS) entry which is preliminary data.</text>
</comment>
<keyword evidence="3" id="KW-1185">Reference proteome</keyword>
<dbReference type="EMBL" id="VFPT01000001">
    <property type="protein sequence ID" value="TQM92908.1"/>
    <property type="molecule type" value="Genomic_DNA"/>
</dbReference>
<evidence type="ECO:0000256" key="1">
    <source>
        <dbReference type="SAM" id="Phobius"/>
    </source>
</evidence>
<evidence type="ECO:0000313" key="2">
    <source>
        <dbReference type="EMBL" id="TQM92908.1"/>
    </source>
</evidence>
<proteinExistence type="predicted"/>
<name>A0A543KCU2_9RHOB</name>
<feature type="transmembrane region" description="Helical" evidence="1">
    <location>
        <begin position="61"/>
        <end position="86"/>
    </location>
</feature>
<keyword evidence="1" id="KW-0472">Membrane</keyword>
<feature type="transmembrane region" description="Helical" evidence="1">
    <location>
        <begin position="123"/>
        <end position="142"/>
    </location>
</feature>
<dbReference type="RefSeq" id="WP_142080551.1">
    <property type="nucleotide sequence ID" value="NZ_VFPT01000001.1"/>
</dbReference>
<accession>A0A543KCU2</accession>
<evidence type="ECO:0000313" key="3">
    <source>
        <dbReference type="Proteomes" id="UP000320582"/>
    </source>
</evidence>
<keyword evidence="1" id="KW-0812">Transmembrane</keyword>